<dbReference type="Proteomes" id="UP000317257">
    <property type="component" value="Unassembled WGS sequence"/>
</dbReference>
<comment type="caution">
    <text evidence="1">The sequence shown here is derived from an EMBL/GenBank/DDBJ whole genome shotgun (WGS) entry which is preliminary data.</text>
</comment>
<name>A0A5C6GI13_METRR</name>
<proteinExistence type="predicted"/>
<reference evidence="2" key="1">
    <citation type="submission" date="2018-12" db="EMBL/GenBank/DDBJ databases">
        <title>The complete genome of Metarhizium rileyi, a key fungal pathogen of Lepidoptera.</title>
        <authorList>
            <person name="Binneck E."/>
            <person name="Lastra C.C.L."/>
            <person name="Sosa-Gomez D.R."/>
        </authorList>
    </citation>
    <scope>NUCLEOTIDE SEQUENCE [LARGE SCALE GENOMIC DNA]</scope>
    <source>
        <strain evidence="2">Cep018-CH2</strain>
    </source>
</reference>
<accession>A0A5C6GI13</accession>
<sequence length="114" mass="12627">MDFYPNSISLGENPFIGFCKSMHPPIGPTASVITPKDMNMPITLGEESLPHFQQAYPAGASGFLYNPEMTRRENHLAADKMEHVLCTADAAWEALDAIVIQVKSLRKGTAKYWT</sequence>
<organism evidence="1 2">
    <name type="scientific">Metarhizium rileyi (strain RCEF 4871)</name>
    <name type="common">Nomuraea rileyi</name>
    <dbReference type="NCBI Taxonomy" id="1649241"/>
    <lineage>
        <taxon>Eukaryota</taxon>
        <taxon>Fungi</taxon>
        <taxon>Dikarya</taxon>
        <taxon>Ascomycota</taxon>
        <taxon>Pezizomycotina</taxon>
        <taxon>Sordariomycetes</taxon>
        <taxon>Hypocreomycetidae</taxon>
        <taxon>Hypocreales</taxon>
        <taxon>Clavicipitaceae</taxon>
        <taxon>Metarhizium</taxon>
    </lineage>
</organism>
<gene>
    <name evidence="1" type="ORF">ED733_006736</name>
</gene>
<evidence type="ECO:0000313" key="1">
    <source>
        <dbReference type="EMBL" id="TWU77442.1"/>
    </source>
</evidence>
<evidence type="ECO:0000313" key="2">
    <source>
        <dbReference type="Proteomes" id="UP000317257"/>
    </source>
</evidence>
<protein>
    <submittedName>
        <fullName evidence="1">Uncharacterized protein</fullName>
    </submittedName>
</protein>
<dbReference type="EMBL" id="SBHS01000003">
    <property type="protein sequence ID" value="TWU77442.1"/>
    <property type="molecule type" value="Genomic_DNA"/>
</dbReference>
<dbReference type="AlphaFoldDB" id="A0A5C6GI13"/>